<dbReference type="AlphaFoldDB" id="A0AAJ0EV44"/>
<evidence type="ECO:0000313" key="1">
    <source>
        <dbReference type="EMBL" id="KAK1672864.1"/>
    </source>
</evidence>
<protein>
    <submittedName>
        <fullName evidence="1">Uncharacterized protein</fullName>
    </submittedName>
</protein>
<dbReference type="EMBL" id="JAHMHR010000035">
    <property type="protein sequence ID" value="KAK1672864.1"/>
    <property type="molecule type" value="Genomic_DNA"/>
</dbReference>
<accession>A0AAJ0EV44</accession>
<proteinExistence type="predicted"/>
<gene>
    <name evidence="1" type="ORF">BDP55DRAFT_240910</name>
</gene>
<reference evidence="1" key="1">
    <citation type="submission" date="2021-06" db="EMBL/GenBank/DDBJ databases">
        <title>Comparative genomics, transcriptomics and evolutionary studies reveal genomic signatures of adaptation to plant cell wall in hemibiotrophic fungi.</title>
        <authorList>
            <consortium name="DOE Joint Genome Institute"/>
            <person name="Baroncelli R."/>
            <person name="Diaz J.F."/>
            <person name="Benocci T."/>
            <person name="Peng M."/>
            <person name="Battaglia E."/>
            <person name="Haridas S."/>
            <person name="Andreopoulos W."/>
            <person name="Labutti K."/>
            <person name="Pangilinan J."/>
            <person name="Floch G.L."/>
            <person name="Makela M.R."/>
            <person name="Henrissat B."/>
            <person name="Grigoriev I.V."/>
            <person name="Crouch J.A."/>
            <person name="De Vries R.P."/>
            <person name="Sukno S.A."/>
            <person name="Thon M.R."/>
        </authorList>
    </citation>
    <scope>NUCLEOTIDE SEQUENCE</scope>
    <source>
        <strain evidence="1">CBS 193.32</strain>
    </source>
</reference>
<sequence length="216" mass="24167">MRYLGSCSSPSFPSFTNCLSNDECDIFLADYLLLSGPAFQSEHIRHSLQKHLGNKKANAQMGRRLPDATLLPAAYLLNLIRNTIFHSLLFSFLTEKPLQYLTACIGPERFPPFLFAAFNLVLFFFSLPISDRGSPKEGIPRLAHREDPESYVLLEDSTKTVTLPAHCALSVCDCAALLHFSLSHPLRSLPVLVHCLAFVSLFFLLRCSAPALWNPR</sequence>
<dbReference type="GeneID" id="85450740"/>
<name>A0AAJ0EV44_9PEZI</name>
<organism evidence="1 2">
    <name type="scientific">Colletotrichum godetiae</name>
    <dbReference type="NCBI Taxonomy" id="1209918"/>
    <lineage>
        <taxon>Eukaryota</taxon>
        <taxon>Fungi</taxon>
        <taxon>Dikarya</taxon>
        <taxon>Ascomycota</taxon>
        <taxon>Pezizomycotina</taxon>
        <taxon>Sordariomycetes</taxon>
        <taxon>Hypocreomycetidae</taxon>
        <taxon>Glomerellales</taxon>
        <taxon>Glomerellaceae</taxon>
        <taxon>Colletotrichum</taxon>
        <taxon>Colletotrichum acutatum species complex</taxon>
    </lineage>
</organism>
<keyword evidence="2" id="KW-1185">Reference proteome</keyword>
<evidence type="ECO:0000313" key="2">
    <source>
        <dbReference type="Proteomes" id="UP001224890"/>
    </source>
</evidence>
<comment type="caution">
    <text evidence="1">The sequence shown here is derived from an EMBL/GenBank/DDBJ whole genome shotgun (WGS) entry which is preliminary data.</text>
</comment>
<dbReference type="Proteomes" id="UP001224890">
    <property type="component" value="Unassembled WGS sequence"/>
</dbReference>
<dbReference type="RefSeq" id="XP_060426867.1">
    <property type="nucleotide sequence ID" value="XM_060566214.1"/>
</dbReference>